<evidence type="ECO:0000256" key="2">
    <source>
        <dbReference type="ARBA" id="ARBA00022454"/>
    </source>
</evidence>
<evidence type="ECO:0000256" key="4">
    <source>
        <dbReference type="SAM" id="MobiDB-lite"/>
    </source>
</evidence>
<dbReference type="EMBL" id="BRPK01000007">
    <property type="protein sequence ID" value="GLB39709.1"/>
    <property type="molecule type" value="Genomic_DNA"/>
</dbReference>
<evidence type="ECO:0000313" key="6">
    <source>
        <dbReference type="Proteomes" id="UP001063166"/>
    </source>
</evidence>
<keyword evidence="3" id="KW-0544">Nucleosome core</keyword>
<dbReference type="GO" id="GO:0000786">
    <property type="term" value="C:nucleosome"/>
    <property type="evidence" value="ECO:0007669"/>
    <property type="project" value="UniProtKB-KW"/>
</dbReference>
<feature type="region of interest" description="Disordered" evidence="4">
    <location>
        <begin position="1"/>
        <end position="66"/>
    </location>
</feature>
<comment type="subcellular location">
    <subcellularLocation>
        <location evidence="1">Chromosome</location>
    </subcellularLocation>
</comment>
<proteinExistence type="predicted"/>
<dbReference type="AlphaFoldDB" id="A0A9P3PQG4"/>
<feature type="compositionally biased region" description="Basic residues" evidence="4">
    <location>
        <begin position="39"/>
        <end position="49"/>
    </location>
</feature>
<dbReference type="GO" id="GO:0003677">
    <property type="term" value="F:DNA binding"/>
    <property type="evidence" value="ECO:0007669"/>
    <property type="project" value="InterPro"/>
</dbReference>
<keyword evidence="2" id="KW-0158">Chromosome</keyword>
<comment type="caution">
    <text evidence="5">The sequence shown here is derived from an EMBL/GenBank/DDBJ whole genome shotgun (WGS) entry which is preliminary data.</text>
</comment>
<dbReference type="InterPro" id="IPR000164">
    <property type="entry name" value="Histone_H3/CENP-A"/>
</dbReference>
<organism evidence="5 6">
    <name type="scientific">Lyophyllum shimeji</name>
    <name type="common">Hon-shimeji</name>
    <name type="synonym">Tricholoma shimeji</name>
    <dbReference type="NCBI Taxonomy" id="47721"/>
    <lineage>
        <taxon>Eukaryota</taxon>
        <taxon>Fungi</taxon>
        <taxon>Dikarya</taxon>
        <taxon>Basidiomycota</taxon>
        <taxon>Agaricomycotina</taxon>
        <taxon>Agaricomycetes</taxon>
        <taxon>Agaricomycetidae</taxon>
        <taxon>Agaricales</taxon>
        <taxon>Tricholomatineae</taxon>
        <taxon>Lyophyllaceae</taxon>
        <taxon>Lyophyllum</taxon>
    </lineage>
</organism>
<dbReference type="PRINTS" id="PR00622">
    <property type="entry name" value="HISTONEH3"/>
</dbReference>
<dbReference type="GO" id="GO:0030527">
    <property type="term" value="F:structural constituent of chromatin"/>
    <property type="evidence" value="ECO:0007669"/>
    <property type="project" value="InterPro"/>
</dbReference>
<name>A0A9P3PQG4_LYOSH</name>
<dbReference type="SUPFAM" id="SSF57903">
    <property type="entry name" value="FYVE/PHD zinc finger"/>
    <property type="match status" value="1"/>
</dbReference>
<dbReference type="OrthoDB" id="3067692at2759"/>
<dbReference type="InterPro" id="IPR013083">
    <property type="entry name" value="Znf_RING/FYVE/PHD"/>
</dbReference>
<reference evidence="5" key="1">
    <citation type="submission" date="2022-07" db="EMBL/GenBank/DDBJ databases">
        <title>The genome of Lyophyllum shimeji provides insight into the initial evolution of ectomycorrhizal fungal genome.</title>
        <authorList>
            <person name="Kobayashi Y."/>
            <person name="Shibata T."/>
            <person name="Hirakawa H."/>
            <person name="Shigenobu S."/>
            <person name="Nishiyama T."/>
            <person name="Yamada A."/>
            <person name="Hasebe M."/>
            <person name="Kawaguchi M."/>
        </authorList>
    </citation>
    <scope>NUCLEOTIDE SEQUENCE</scope>
    <source>
        <strain evidence="5">AT787</strain>
    </source>
</reference>
<protein>
    <submittedName>
        <fullName evidence="5">Uncharacterized protein</fullName>
    </submittedName>
</protein>
<dbReference type="InterPro" id="IPR011011">
    <property type="entry name" value="Znf_FYVE_PHD"/>
</dbReference>
<keyword evidence="6" id="KW-1185">Reference proteome</keyword>
<keyword evidence="3" id="KW-0238">DNA-binding</keyword>
<gene>
    <name evidence="5" type="ORF">LshimejAT787_0702190</name>
</gene>
<sequence length="464" mass="51558">MARTKQTARKATGEPAPRKELVVPAKRKAASEDDESQAGKRRSTRKSKKVAVEPEVEAGTAAGPVQGAVEDDRHNKYCAGCRNGGTVVDCSTCKRVVCNNCIKFPSVINEKERFLCPVCHLIRPGEKEWVIAPYKGFIDSKEPTPLISVPTTREAFALCSTPALVVISIRLASVDRISDSARVVFHNIAGYLPNRIAFVDLPYDLGNDEAFEAYNKKIDALVERLEKGDLKGFRNFAVYLTDHSDPERGDLHFTVGGQGAAKVASVLEQLFPPPLTAFFNEGQRNILTMLVCGALMSVDAAYRDMKAFADRGHFNWVMAFGQKTMQPCLANQLLQNASVSWFINERRWDAILDEVQNVGAHTDIYLLQKDKPTVRYIWSHQSVKPFGTPAPYSCPKCHAYKPWGAPKRIKAGANSWPAEVVHKCRNPKCGHEVAYELNKAFIKHTKGDVPAVVARGEWYRELKA</sequence>
<accession>A0A9P3PQG4</accession>
<evidence type="ECO:0000313" key="5">
    <source>
        <dbReference type="EMBL" id="GLB39709.1"/>
    </source>
</evidence>
<evidence type="ECO:0000256" key="3">
    <source>
        <dbReference type="ARBA" id="ARBA00023269"/>
    </source>
</evidence>
<dbReference type="Gene3D" id="3.30.40.10">
    <property type="entry name" value="Zinc/RING finger domain, C3HC4 (zinc finger)"/>
    <property type="match status" value="1"/>
</dbReference>
<dbReference type="Proteomes" id="UP001063166">
    <property type="component" value="Unassembled WGS sequence"/>
</dbReference>
<evidence type="ECO:0000256" key="1">
    <source>
        <dbReference type="ARBA" id="ARBA00004286"/>
    </source>
</evidence>